<dbReference type="AlphaFoldDB" id="A0AAN1KMP8"/>
<proteinExistence type="predicted"/>
<dbReference type="KEGG" id="vsh:BSZ05_07520"/>
<evidence type="ECO:0000313" key="1">
    <source>
        <dbReference type="EMBL" id="ASI89641.1"/>
    </source>
</evidence>
<organism evidence="1 2">
    <name type="scientific">Vibrio mediterranei</name>
    <dbReference type="NCBI Taxonomy" id="689"/>
    <lineage>
        <taxon>Bacteria</taxon>
        <taxon>Pseudomonadati</taxon>
        <taxon>Pseudomonadota</taxon>
        <taxon>Gammaproteobacteria</taxon>
        <taxon>Vibrionales</taxon>
        <taxon>Vibrionaceae</taxon>
        <taxon>Vibrio</taxon>
    </lineage>
</organism>
<gene>
    <name evidence="1" type="ORF">BSZ05_07520</name>
</gene>
<sequence>MEELKGRKLVELSYDIQSGLGNTDVPDFDGLREMGMAATLAVHLKGLPEIEYDVLRMVSEYYFNIPSIALKEALSILAEIEYIRVNKKRTKIISIIPQVPRFKDLYEGVGDYFTFSDLNEHEQGTLLILSALQNKPENKNRIISSTGIDNSVLGRCLKIGEHGNYFKEYRKRGRDILASPFYFADNLDGLADLSAKAGSDDISTVLSIIKENQGWPLSLVLSQLELGGRKITTTQKELLVQLCSEGILKPPSIDFKDKSEVFIFTPKPGNTRLDVMNREIYERAMALVSCVRKGQLLADQYKIRYPVSILKALRDKGYIGSNSEAESQYKNLVFLKVGSLRKTYGTRCQFVLNKQPENIEALNLAISLLETGDLANMDVKKEAQLALSKDEKYIQSIIASAELKNRERVTMNSEASEQFEQLILGFDT</sequence>
<accession>A0AAN1KMP8</accession>
<name>A0AAN1KMP8_9VIBR</name>
<dbReference type="Proteomes" id="UP000197092">
    <property type="component" value="Chromosome 1"/>
</dbReference>
<reference evidence="2" key="1">
    <citation type="submission" date="2016-12" db="EMBL/GenBank/DDBJ databases">
        <title>Comparative genomic analysis reveals the diversity, evolution, and environmental adaptation strategies of the genus Vibrio.</title>
        <authorList>
            <person name="Lin H."/>
            <person name="Wang X."/>
            <person name="Zhang X.-H."/>
        </authorList>
    </citation>
    <scope>NUCLEOTIDE SEQUENCE [LARGE SCALE GENOMIC DNA]</scope>
    <source>
        <strain evidence="2">QT6D1</strain>
    </source>
</reference>
<dbReference type="EMBL" id="CP018308">
    <property type="protein sequence ID" value="ASI89641.1"/>
    <property type="molecule type" value="Genomic_DNA"/>
</dbReference>
<protein>
    <submittedName>
        <fullName evidence="1">Uncharacterized protein</fullName>
    </submittedName>
</protein>
<dbReference type="RefSeq" id="WP_197697710.1">
    <property type="nucleotide sequence ID" value="NZ_CP018308.1"/>
</dbReference>
<evidence type="ECO:0000313" key="2">
    <source>
        <dbReference type="Proteomes" id="UP000197092"/>
    </source>
</evidence>